<proteinExistence type="predicted"/>
<dbReference type="RefSeq" id="WP_007575909.1">
    <property type="nucleotide sequence ID" value="NZ_AGUD01000216.1"/>
</dbReference>
<name>H0E738_9ACTN</name>
<protein>
    <submittedName>
        <fullName evidence="1">Uncharacterized protein</fullName>
    </submittedName>
</protein>
<evidence type="ECO:0000313" key="2">
    <source>
        <dbReference type="Proteomes" id="UP000005143"/>
    </source>
</evidence>
<reference evidence="1 2" key="1">
    <citation type="journal article" date="2013" name="Biodegradation">
        <title>Quantitative proteomic analysis of ibuprofen-degrading Patulibacter sp. strain I11.</title>
        <authorList>
            <person name="Almeida B."/>
            <person name="Kjeldal H."/>
            <person name="Lolas I."/>
            <person name="Knudsen A.D."/>
            <person name="Carvalho G."/>
            <person name="Nielsen K.L."/>
            <person name="Barreto Crespo M.T."/>
            <person name="Stensballe A."/>
            <person name="Nielsen J.L."/>
        </authorList>
    </citation>
    <scope>NUCLEOTIDE SEQUENCE [LARGE SCALE GENOMIC DNA]</scope>
    <source>
        <strain evidence="1 2">I11</strain>
    </source>
</reference>
<dbReference type="Proteomes" id="UP000005143">
    <property type="component" value="Unassembled WGS sequence"/>
</dbReference>
<dbReference type="AlphaFoldDB" id="H0E738"/>
<keyword evidence="2" id="KW-1185">Reference proteome</keyword>
<dbReference type="EMBL" id="AGUD01000216">
    <property type="protein sequence ID" value="EHN10533.1"/>
    <property type="molecule type" value="Genomic_DNA"/>
</dbReference>
<gene>
    <name evidence="1" type="ORF">PAI11_26400</name>
</gene>
<accession>H0E738</accession>
<comment type="caution">
    <text evidence="1">The sequence shown here is derived from an EMBL/GenBank/DDBJ whole genome shotgun (WGS) entry which is preliminary data.</text>
</comment>
<sequence length="65" mass="6836">MSSPDARPPSILDRPTDELVARALSGPVPGALLTRLFAEPLVGDPEVAAEDRRAAPVPFRDATVS</sequence>
<evidence type="ECO:0000313" key="1">
    <source>
        <dbReference type="EMBL" id="EHN10533.1"/>
    </source>
</evidence>
<organism evidence="1 2">
    <name type="scientific">Patulibacter medicamentivorans</name>
    <dbReference type="NCBI Taxonomy" id="1097667"/>
    <lineage>
        <taxon>Bacteria</taxon>
        <taxon>Bacillati</taxon>
        <taxon>Actinomycetota</taxon>
        <taxon>Thermoleophilia</taxon>
        <taxon>Solirubrobacterales</taxon>
        <taxon>Patulibacteraceae</taxon>
        <taxon>Patulibacter</taxon>
    </lineage>
</organism>